<keyword evidence="2" id="KW-0408">Iron</keyword>
<dbReference type="PRINTS" id="PR00040">
    <property type="entry name" value="HTHMERR"/>
</dbReference>
<dbReference type="GO" id="GO:0051537">
    <property type="term" value="F:2 iron, 2 sulfur cluster binding"/>
    <property type="evidence" value="ECO:0007669"/>
    <property type="project" value="UniProtKB-KW"/>
</dbReference>
<dbReference type="PROSITE" id="PS50937">
    <property type="entry name" value="HTH_MERR_2"/>
    <property type="match status" value="1"/>
</dbReference>
<dbReference type="NCBIfam" id="TIGR01950">
    <property type="entry name" value="SoxR"/>
    <property type="match status" value="1"/>
</dbReference>
<keyword evidence="3" id="KW-0411">Iron-sulfur</keyword>
<dbReference type="SMART" id="SM00422">
    <property type="entry name" value="HTH_MERR"/>
    <property type="match status" value="1"/>
</dbReference>
<sequence>MGEPAAEDSELSVGQLAARSGMSVSALHFYERRGLIHSRRTTGNQRRYPRSALRRVAVIRAAQKSGIPLATIAEAFTHLPRDGVPTQEDWHQLSSTWRDEIQTRIVQLERLRDRLDGCIGCGCLSLSVCNLVNPDDRLGGAGPGAPALET</sequence>
<accession>A0A2N4SY79</accession>
<dbReference type="GO" id="GO:0003677">
    <property type="term" value="F:DNA binding"/>
    <property type="evidence" value="ECO:0007669"/>
    <property type="project" value="UniProtKB-KW"/>
</dbReference>
<dbReference type="CDD" id="cd01110">
    <property type="entry name" value="HTH_SoxR"/>
    <property type="match status" value="1"/>
</dbReference>
<dbReference type="Proteomes" id="UP000234632">
    <property type="component" value="Unassembled WGS sequence"/>
</dbReference>
<dbReference type="Gene3D" id="1.10.1660.10">
    <property type="match status" value="1"/>
</dbReference>
<dbReference type="PANTHER" id="PTHR30204:SF0">
    <property type="entry name" value="REDOX-SENSITIVE TRANSCRIPTIONAL ACTIVATOR SOXR"/>
    <property type="match status" value="1"/>
</dbReference>
<evidence type="ECO:0000313" key="7">
    <source>
        <dbReference type="Proteomes" id="UP000234632"/>
    </source>
</evidence>
<dbReference type="InterPro" id="IPR000551">
    <property type="entry name" value="MerR-type_HTH_dom"/>
</dbReference>
<comment type="caution">
    <text evidence="6">The sequence shown here is derived from an EMBL/GenBank/DDBJ whole genome shotgun (WGS) entry which is preliminary data.</text>
</comment>
<keyword evidence="1" id="KW-0479">Metal-binding</keyword>
<name>A0A2N4SY79_9MICC</name>
<proteinExistence type="predicted"/>
<dbReference type="GO" id="GO:0003700">
    <property type="term" value="F:DNA-binding transcription factor activity"/>
    <property type="evidence" value="ECO:0007669"/>
    <property type="project" value="InterPro"/>
</dbReference>
<dbReference type="InterPro" id="IPR010211">
    <property type="entry name" value="Redox-sen_tscrpt-act_SoxR"/>
</dbReference>
<gene>
    <name evidence="6" type="ORF">AUQ48_16435</name>
</gene>
<evidence type="ECO:0000256" key="1">
    <source>
        <dbReference type="ARBA" id="ARBA00022714"/>
    </source>
</evidence>
<protein>
    <recommendedName>
        <fullName evidence="5">HTH merR-type domain-containing protein</fullName>
    </recommendedName>
</protein>
<dbReference type="AlphaFoldDB" id="A0A2N4SY79"/>
<dbReference type="GO" id="GO:0006979">
    <property type="term" value="P:response to oxidative stress"/>
    <property type="evidence" value="ECO:0007669"/>
    <property type="project" value="InterPro"/>
</dbReference>
<dbReference type="Pfam" id="PF13411">
    <property type="entry name" value="MerR_1"/>
    <property type="match status" value="1"/>
</dbReference>
<evidence type="ECO:0000313" key="6">
    <source>
        <dbReference type="EMBL" id="PLC10933.1"/>
    </source>
</evidence>
<keyword evidence="1" id="KW-0001">2Fe-2S</keyword>
<evidence type="ECO:0000256" key="2">
    <source>
        <dbReference type="ARBA" id="ARBA00023004"/>
    </source>
</evidence>
<evidence type="ECO:0000256" key="3">
    <source>
        <dbReference type="ARBA" id="ARBA00023014"/>
    </source>
</evidence>
<evidence type="ECO:0000259" key="5">
    <source>
        <dbReference type="PROSITE" id="PS50937"/>
    </source>
</evidence>
<dbReference type="InterPro" id="IPR009061">
    <property type="entry name" value="DNA-bd_dom_put_sf"/>
</dbReference>
<feature type="domain" description="HTH merR-type" evidence="5">
    <location>
        <begin position="10"/>
        <end position="78"/>
    </location>
</feature>
<evidence type="ECO:0000256" key="4">
    <source>
        <dbReference type="ARBA" id="ARBA00023125"/>
    </source>
</evidence>
<organism evidence="6 7">
    <name type="scientific">Kocuria flava</name>
    <dbReference type="NCBI Taxonomy" id="446860"/>
    <lineage>
        <taxon>Bacteria</taxon>
        <taxon>Bacillati</taxon>
        <taxon>Actinomycetota</taxon>
        <taxon>Actinomycetes</taxon>
        <taxon>Micrococcales</taxon>
        <taxon>Micrococcaceae</taxon>
        <taxon>Kocuria</taxon>
    </lineage>
</organism>
<reference evidence="6 7" key="1">
    <citation type="submission" date="2015-12" db="EMBL/GenBank/DDBJ databases">
        <authorList>
            <person name="Shamseldin A."/>
            <person name="Moawad H."/>
            <person name="Abd El-Rahim W.M."/>
            <person name="Sadowsky M.J."/>
        </authorList>
    </citation>
    <scope>NUCLEOTIDE SEQUENCE [LARGE SCALE GENOMIC DNA]</scope>
    <source>
        <strain evidence="6 7">S43</strain>
    </source>
</reference>
<keyword evidence="4" id="KW-0238">DNA-binding</keyword>
<dbReference type="SUPFAM" id="SSF46955">
    <property type="entry name" value="Putative DNA-binding domain"/>
    <property type="match status" value="1"/>
</dbReference>
<dbReference type="EMBL" id="LOMZ01000002">
    <property type="protein sequence ID" value="PLC10933.1"/>
    <property type="molecule type" value="Genomic_DNA"/>
</dbReference>
<dbReference type="PANTHER" id="PTHR30204">
    <property type="entry name" value="REDOX-CYCLING DRUG-SENSING TRANSCRIPTIONAL ACTIVATOR SOXR"/>
    <property type="match status" value="1"/>
</dbReference>
<dbReference type="InterPro" id="IPR047057">
    <property type="entry name" value="MerR_fam"/>
</dbReference>